<gene>
    <name evidence="2" type="ORF">ERS450000_02301</name>
</gene>
<evidence type="ECO:0000256" key="1">
    <source>
        <dbReference type="SAM" id="Phobius"/>
    </source>
</evidence>
<evidence type="ECO:0000313" key="2">
    <source>
        <dbReference type="EMBL" id="CRY77268.1"/>
    </source>
</evidence>
<evidence type="ECO:0000313" key="3">
    <source>
        <dbReference type="Proteomes" id="UP000057820"/>
    </source>
</evidence>
<accession>A0A0H5NP93</accession>
<feature type="transmembrane region" description="Helical" evidence="1">
    <location>
        <begin position="116"/>
        <end position="136"/>
    </location>
</feature>
<keyword evidence="1" id="KW-0472">Membrane</keyword>
<dbReference type="Proteomes" id="UP000057820">
    <property type="component" value="Chromosome 1"/>
</dbReference>
<feature type="transmembrane region" description="Helical" evidence="1">
    <location>
        <begin position="56"/>
        <end position="76"/>
    </location>
</feature>
<keyword evidence="1" id="KW-1133">Transmembrane helix</keyword>
<dbReference type="EMBL" id="LN868938">
    <property type="protein sequence ID" value="CRY77268.1"/>
    <property type="molecule type" value="Genomic_DNA"/>
</dbReference>
<evidence type="ECO:0008006" key="4">
    <source>
        <dbReference type="Google" id="ProtNLM"/>
    </source>
</evidence>
<protein>
    <recommendedName>
        <fullName evidence="4">Integral membrane protein</fullName>
    </recommendedName>
</protein>
<feature type="transmembrane region" description="Helical" evidence="1">
    <location>
        <begin position="83"/>
        <end position="104"/>
    </location>
</feature>
<dbReference type="RefSeq" id="WP_060592488.1">
    <property type="nucleotide sequence ID" value="NZ_CP031418.1"/>
</dbReference>
<dbReference type="KEGG" id="nfr:ERS450000_02301"/>
<organism evidence="2 3">
    <name type="scientific">Nocardia farcinica</name>
    <dbReference type="NCBI Taxonomy" id="37329"/>
    <lineage>
        <taxon>Bacteria</taxon>
        <taxon>Bacillati</taxon>
        <taxon>Actinomycetota</taxon>
        <taxon>Actinomycetes</taxon>
        <taxon>Mycobacteriales</taxon>
        <taxon>Nocardiaceae</taxon>
        <taxon>Nocardia</taxon>
    </lineage>
</organism>
<proteinExistence type="predicted"/>
<sequence>MTALTPTGRFSALLAPGDRLLRLSLRTDALVTGVNGLAYLALSGPLESLLGLDRTVALGIGVFLTVYAIGVALVGLPARISQAAAGVVVAVNLAWVLAGLAAAITGVLDLTAIGTVWAVLQAVTVGGFAALQYLGLRKAR</sequence>
<dbReference type="AlphaFoldDB" id="A0A0H5NP93"/>
<name>A0A0H5NP93_NOCFR</name>
<reference evidence="3" key="1">
    <citation type="submission" date="2015-03" db="EMBL/GenBank/DDBJ databases">
        <authorList>
            <consortium name="Pathogen Informatics"/>
        </authorList>
    </citation>
    <scope>NUCLEOTIDE SEQUENCE [LARGE SCALE GENOMIC DNA]</scope>
    <source>
        <strain evidence="3">NCTC11134</strain>
    </source>
</reference>
<keyword evidence="1" id="KW-0812">Transmembrane</keyword>